<dbReference type="SUPFAM" id="SSF75304">
    <property type="entry name" value="Amidase signature (AS) enzymes"/>
    <property type="match status" value="2"/>
</dbReference>
<dbReference type="AlphaFoldDB" id="A0A8J4VZB3"/>
<evidence type="ECO:0000259" key="1">
    <source>
        <dbReference type="Pfam" id="PF01425"/>
    </source>
</evidence>
<dbReference type="Proteomes" id="UP000737018">
    <property type="component" value="Unassembled WGS sequence"/>
</dbReference>
<accession>A0A8J4VZB3</accession>
<evidence type="ECO:0000313" key="2">
    <source>
        <dbReference type="EMBL" id="KAF3967244.1"/>
    </source>
</evidence>
<evidence type="ECO:0000313" key="3">
    <source>
        <dbReference type="Proteomes" id="UP000737018"/>
    </source>
</evidence>
<feature type="domain" description="Amidase" evidence="1">
    <location>
        <begin position="95"/>
        <end position="299"/>
    </location>
</feature>
<proteinExistence type="predicted"/>
<dbReference type="InterPro" id="IPR036928">
    <property type="entry name" value="AS_sf"/>
</dbReference>
<dbReference type="InterPro" id="IPR023631">
    <property type="entry name" value="Amidase_dom"/>
</dbReference>
<gene>
    <name evidence="2" type="ORF">CMV_008735</name>
</gene>
<comment type="caution">
    <text evidence="2">The sequence shown here is derived from an EMBL/GenBank/DDBJ whole genome shotgun (WGS) entry which is preliminary data.</text>
</comment>
<reference evidence="2" key="1">
    <citation type="submission" date="2020-03" db="EMBL/GenBank/DDBJ databases">
        <title>Castanea mollissima Vanexum genome sequencing.</title>
        <authorList>
            <person name="Staton M."/>
        </authorList>
    </citation>
    <scope>NUCLEOTIDE SEQUENCE</scope>
    <source>
        <tissue evidence="2">Leaf</tissue>
    </source>
</reference>
<dbReference type="PANTHER" id="PTHR42678:SF36">
    <property type="entry name" value="C869.01-LIKE PROTEIN, PUTATIVE-RELATED"/>
    <property type="match status" value="1"/>
</dbReference>
<dbReference type="OrthoDB" id="566138at2759"/>
<sequence length="301" mass="32947">MVGAAEVAKERYVTWIDSMCNSQINPYVLSADPCGSSSGSAISVAANLVAVLTQLWALNQQLVSQAALGSSQSLIGRILLVSPGFAQVCLSSLAALDKNRPICRTVSDVVYVLDEIIGQDYNDKATIEASKYIPHFGYKQFLKVNGLKGKRLGVARKPFYNFGNDTFLKKIFAQHLDTLRQEGAILVDNLEIANIHAILNIGTSERTALMIEFKQALNKYLKELVASPVRTLAGAIAFNKKFSGLEKIKEHGQNLFLEAQATDGSSNKEKAALQDMARLTRDGFVKLMIEYNLDALVTPFL</sequence>
<dbReference type="Gene3D" id="3.90.1300.10">
    <property type="entry name" value="Amidase signature (AS) domain"/>
    <property type="match status" value="2"/>
</dbReference>
<dbReference type="Pfam" id="PF01425">
    <property type="entry name" value="Amidase"/>
    <property type="match status" value="1"/>
</dbReference>
<name>A0A8J4VZB3_9ROSI</name>
<dbReference type="PANTHER" id="PTHR42678">
    <property type="entry name" value="AMIDASE"/>
    <property type="match status" value="1"/>
</dbReference>
<organism evidence="2 3">
    <name type="scientific">Castanea mollissima</name>
    <name type="common">Chinese chestnut</name>
    <dbReference type="NCBI Taxonomy" id="60419"/>
    <lineage>
        <taxon>Eukaryota</taxon>
        <taxon>Viridiplantae</taxon>
        <taxon>Streptophyta</taxon>
        <taxon>Embryophyta</taxon>
        <taxon>Tracheophyta</taxon>
        <taxon>Spermatophyta</taxon>
        <taxon>Magnoliopsida</taxon>
        <taxon>eudicotyledons</taxon>
        <taxon>Gunneridae</taxon>
        <taxon>Pentapetalae</taxon>
        <taxon>rosids</taxon>
        <taxon>fabids</taxon>
        <taxon>Fagales</taxon>
        <taxon>Fagaceae</taxon>
        <taxon>Castanea</taxon>
    </lineage>
</organism>
<protein>
    <recommendedName>
        <fullName evidence="1">Amidase domain-containing protein</fullName>
    </recommendedName>
</protein>
<keyword evidence="3" id="KW-1185">Reference proteome</keyword>
<dbReference type="EMBL" id="JRKL02000927">
    <property type="protein sequence ID" value="KAF3967244.1"/>
    <property type="molecule type" value="Genomic_DNA"/>
</dbReference>